<dbReference type="EMBL" id="JBBNAF010000011">
    <property type="protein sequence ID" value="KAK9098536.1"/>
    <property type="molecule type" value="Genomic_DNA"/>
</dbReference>
<keyword evidence="2" id="KW-1185">Reference proteome</keyword>
<accession>A0AAP0HVX1</accession>
<evidence type="ECO:0000313" key="2">
    <source>
        <dbReference type="Proteomes" id="UP001420932"/>
    </source>
</evidence>
<comment type="caution">
    <text evidence="1">The sequence shown here is derived from an EMBL/GenBank/DDBJ whole genome shotgun (WGS) entry which is preliminary data.</text>
</comment>
<dbReference type="AlphaFoldDB" id="A0AAP0HVX1"/>
<name>A0AAP0HVX1_9MAGN</name>
<sequence length="180" mass="19770">MGKVARTLEHALGAMPRHDPWTDHGVDHPLEPVGLDRPPASTRGAWAAPRHHQAVPVPHDQGSPEYQEHVAIDPVMVAVMERCGSKGARQLVVKGVTPWHDALPCLATLWHDLGTRLGAKHGPWASARLDERAWARSSGCARTDERTWASAGKPWHTLARRLGIPWHDALARERANLGTP</sequence>
<reference evidence="1 2" key="1">
    <citation type="submission" date="2024-01" db="EMBL/GenBank/DDBJ databases">
        <title>Genome assemblies of Stephania.</title>
        <authorList>
            <person name="Yang L."/>
        </authorList>
    </citation>
    <scope>NUCLEOTIDE SEQUENCE [LARGE SCALE GENOMIC DNA]</scope>
    <source>
        <strain evidence="1">YNDBR</strain>
        <tissue evidence="1">Leaf</tissue>
    </source>
</reference>
<proteinExistence type="predicted"/>
<organism evidence="1 2">
    <name type="scientific">Stephania yunnanensis</name>
    <dbReference type="NCBI Taxonomy" id="152371"/>
    <lineage>
        <taxon>Eukaryota</taxon>
        <taxon>Viridiplantae</taxon>
        <taxon>Streptophyta</taxon>
        <taxon>Embryophyta</taxon>
        <taxon>Tracheophyta</taxon>
        <taxon>Spermatophyta</taxon>
        <taxon>Magnoliopsida</taxon>
        <taxon>Ranunculales</taxon>
        <taxon>Menispermaceae</taxon>
        <taxon>Menispermoideae</taxon>
        <taxon>Cissampelideae</taxon>
        <taxon>Stephania</taxon>
    </lineage>
</organism>
<evidence type="ECO:0000313" key="1">
    <source>
        <dbReference type="EMBL" id="KAK9098536.1"/>
    </source>
</evidence>
<protein>
    <submittedName>
        <fullName evidence="1">Uncharacterized protein</fullName>
    </submittedName>
</protein>
<dbReference type="Proteomes" id="UP001420932">
    <property type="component" value="Unassembled WGS sequence"/>
</dbReference>
<gene>
    <name evidence="1" type="ORF">Syun_025581</name>
</gene>